<protein>
    <submittedName>
        <fullName evidence="1">533_t:CDS:1</fullName>
    </submittedName>
</protein>
<evidence type="ECO:0000313" key="1">
    <source>
        <dbReference type="EMBL" id="CAG8761527.1"/>
    </source>
</evidence>
<proteinExistence type="predicted"/>
<dbReference type="EMBL" id="CAJVPW010048604">
    <property type="protein sequence ID" value="CAG8761527.1"/>
    <property type="molecule type" value="Genomic_DNA"/>
</dbReference>
<accession>A0ACA9QPJ8</accession>
<gene>
    <name evidence="1" type="ORF">SPELUC_LOCUS15168</name>
</gene>
<reference evidence="1" key="1">
    <citation type="submission" date="2021-06" db="EMBL/GenBank/DDBJ databases">
        <authorList>
            <person name="Kallberg Y."/>
            <person name="Tangrot J."/>
            <person name="Rosling A."/>
        </authorList>
    </citation>
    <scope>NUCLEOTIDE SEQUENCE</scope>
    <source>
        <strain evidence="1">28 12/20/2015</strain>
    </source>
</reference>
<keyword evidence="2" id="KW-1185">Reference proteome</keyword>
<name>A0ACA9QPJ8_9GLOM</name>
<organism evidence="1 2">
    <name type="scientific">Cetraspora pellucida</name>
    <dbReference type="NCBI Taxonomy" id="1433469"/>
    <lineage>
        <taxon>Eukaryota</taxon>
        <taxon>Fungi</taxon>
        <taxon>Fungi incertae sedis</taxon>
        <taxon>Mucoromycota</taxon>
        <taxon>Glomeromycotina</taxon>
        <taxon>Glomeromycetes</taxon>
        <taxon>Diversisporales</taxon>
        <taxon>Gigasporaceae</taxon>
        <taxon>Cetraspora</taxon>
    </lineage>
</organism>
<dbReference type="Proteomes" id="UP000789366">
    <property type="component" value="Unassembled WGS sequence"/>
</dbReference>
<evidence type="ECO:0000313" key="2">
    <source>
        <dbReference type="Proteomes" id="UP000789366"/>
    </source>
</evidence>
<feature type="non-terminal residue" evidence="1">
    <location>
        <position position="52"/>
    </location>
</feature>
<comment type="caution">
    <text evidence="1">The sequence shown here is derived from an EMBL/GenBank/DDBJ whole genome shotgun (WGS) entry which is preliminary data.</text>
</comment>
<sequence>MWELAYQKIPYSNMESNDIINHVMKGNREICDNFLGLENKVIHERFIDIIHH</sequence>